<reference evidence="2" key="1">
    <citation type="journal article" date="2019" name="Int. J. Syst. Evol. Microbiol.">
        <title>The Global Catalogue of Microorganisms (GCM) 10K type strain sequencing project: providing services to taxonomists for standard genome sequencing and annotation.</title>
        <authorList>
            <consortium name="The Broad Institute Genomics Platform"/>
            <consortium name="The Broad Institute Genome Sequencing Center for Infectious Disease"/>
            <person name="Wu L."/>
            <person name="Ma J."/>
        </authorList>
    </citation>
    <scope>NUCLEOTIDE SEQUENCE [LARGE SCALE GENOMIC DNA]</scope>
    <source>
        <strain evidence="2">JCM 17326</strain>
    </source>
</reference>
<name>A0ABP6ZMT5_9ACTN</name>
<proteinExistence type="predicted"/>
<keyword evidence="2" id="KW-1185">Reference proteome</keyword>
<protein>
    <submittedName>
        <fullName evidence="1">Uncharacterized protein</fullName>
    </submittedName>
</protein>
<organism evidence="1 2">
    <name type="scientific">Nonomuraea rosea</name>
    <dbReference type="NCBI Taxonomy" id="638574"/>
    <lineage>
        <taxon>Bacteria</taxon>
        <taxon>Bacillati</taxon>
        <taxon>Actinomycetota</taxon>
        <taxon>Actinomycetes</taxon>
        <taxon>Streptosporangiales</taxon>
        <taxon>Streptosporangiaceae</taxon>
        <taxon>Nonomuraea</taxon>
    </lineage>
</organism>
<accession>A0ABP6ZMT5</accession>
<comment type="caution">
    <text evidence="1">The sequence shown here is derived from an EMBL/GenBank/DDBJ whole genome shotgun (WGS) entry which is preliminary data.</text>
</comment>
<evidence type="ECO:0000313" key="2">
    <source>
        <dbReference type="Proteomes" id="UP001500630"/>
    </source>
</evidence>
<evidence type="ECO:0000313" key="1">
    <source>
        <dbReference type="EMBL" id="GAA3612507.1"/>
    </source>
</evidence>
<gene>
    <name evidence="1" type="ORF">GCM10022419_116890</name>
</gene>
<dbReference type="EMBL" id="BAABDQ010000048">
    <property type="protein sequence ID" value="GAA3612507.1"/>
    <property type="molecule type" value="Genomic_DNA"/>
</dbReference>
<dbReference type="Proteomes" id="UP001500630">
    <property type="component" value="Unassembled WGS sequence"/>
</dbReference>
<sequence>MELIGVAAMAQAQGAPELVQESARLVHLGPDPGVGVPRAGGEHLKIRRVPAGRIAAAIVPDEDLVAVDDVVA</sequence>